<evidence type="ECO:0000256" key="4">
    <source>
        <dbReference type="ARBA" id="ARBA00023136"/>
    </source>
</evidence>
<dbReference type="Gene3D" id="3.40.50.2300">
    <property type="match status" value="1"/>
</dbReference>
<proteinExistence type="predicted"/>
<dbReference type="STRING" id="48269.A0A183MXC9"/>
<evidence type="ECO:0000256" key="2">
    <source>
        <dbReference type="ARBA" id="ARBA00022692"/>
    </source>
</evidence>
<dbReference type="PANTHER" id="PTHR34836:SF1">
    <property type="entry name" value="OS09G0428600 PROTEIN"/>
    <property type="match status" value="1"/>
</dbReference>
<dbReference type="InterPro" id="IPR001828">
    <property type="entry name" value="ANF_lig-bd_rcpt"/>
</dbReference>
<gene>
    <name evidence="5" type="ORF">SMRZ_LOCUS20704</name>
</gene>
<dbReference type="Proteomes" id="UP000277204">
    <property type="component" value="Unassembled WGS sequence"/>
</dbReference>
<organism evidence="5 6">
    <name type="scientific">Schistosoma margrebowiei</name>
    <dbReference type="NCBI Taxonomy" id="48269"/>
    <lineage>
        <taxon>Eukaryota</taxon>
        <taxon>Metazoa</taxon>
        <taxon>Spiralia</taxon>
        <taxon>Lophotrochozoa</taxon>
        <taxon>Platyhelminthes</taxon>
        <taxon>Trematoda</taxon>
        <taxon>Digenea</taxon>
        <taxon>Strigeidida</taxon>
        <taxon>Schistosomatoidea</taxon>
        <taxon>Schistosomatidae</taxon>
        <taxon>Schistosoma</taxon>
    </lineage>
</organism>
<keyword evidence="4" id="KW-0472">Membrane</keyword>
<reference evidence="5 6" key="1">
    <citation type="submission" date="2018-11" db="EMBL/GenBank/DDBJ databases">
        <authorList>
            <consortium name="Pathogen Informatics"/>
        </authorList>
    </citation>
    <scope>NUCLEOTIDE SEQUENCE [LARGE SCALE GENOMIC DNA]</scope>
    <source>
        <strain evidence="5 6">Zambia</strain>
    </source>
</reference>
<evidence type="ECO:0000313" key="6">
    <source>
        <dbReference type="Proteomes" id="UP000277204"/>
    </source>
</evidence>
<keyword evidence="3" id="KW-1133">Transmembrane helix</keyword>
<dbReference type="InterPro" id="IPR015683">
    <property type="entry name" value="Ionotropic_Glu_rcpt"/>
</dbReference>
<dbReference type="AlphaFoldDB" id="A0A183MXC9"/>
<accession>A0A183MXC9</accession>
<dbReference type="SUPFAM" id="SSF53822">
    <property type="entry name" value="Periplasmic binding protein-like I"/>
    <property type="match status" value="1"/>
</dbReference>
<comment type="subcellular location">
    <subcellularLocation>
        <location evidence="1">Membrane</location>
    </subcellularLocation>
</comment>
<evidence type="ECO:0000313" key="5">
    <source>
        <dbReference type="EMBL" id="VDP36833.1"/>
    </source>
</evidence>
<dbReference type="PANTHER" id="PTHR34836">
    <property type="entry name" value="OS06G0188250 PROTEIN"/>
    <property type="match status" value="1"/>
</dbReference>
<evidence type="ECO:0000256" key="3">
    <source>
        <dbReference type="ARBA" id="ARBA00022989"/>
    </source>
</evidence>
<name>A0A183MXC9_9TREM</name>
<dbReference type="Pfam" id="PF01094">
    <property type="entry name" value="ANF_receptor"/>
    <property type="match status" value="1"/>
</dbReference>
<dbReference type="InterPro" id="IPR028082">
    <property type="entry name" value="Peripla_BP_I"/>
</dbReference>
<dbReference type="GO" id="GO:0016020">
    <property type="term" value="C:membrane"/>
    <property type="evidence" value="ECO:0007669"/>
    <property type="project" value="UniProtKB-SubCell"/>
</dbReference>
<dbReference type="EMBL" id="UZAI01018420">
    <property type="protein sequence ID" value="VDP36833.1"/>
    <property type="molecule type" value="Genomic_DNA"/>
</dbReference>
<protein>
    <submittedName>
        <fullName evidence="5">Uncharacterized protein</fullName>
    </submittedName>
</protein>
<sequence>MFALIISHPNGAPGSAPLSVSFTCAFYHLPVIGVSARHSIFSDKYSHGSFLRTVPPFSNEASVWVDLIRAFGWREVCVIHSDDHDAKKVLSYLESASQRGIDFKITRQVAINTDEEDAAQMKDFISLLQPVRNEQTRVILLFLRRKFAEYVFLAARKLGMLEAEWAWIVTEQALDASNIPNGVIGVRLLQVTELDHVADAVRIATQSILHLVRTNYDAMKHLYSVKACSDNPSEIQSKSKLPGKSTYMWKDYATKLFRDMLAMNLTDGRTGHLEFNEYGDRIKPIYDIVNAQITNQDINNLSAQKSFEFERPTLVSVGSYGVHQPTPMEWLSDEPHPSLLSINLSKLIWPGNSIVKRQQLVCIQRANDGKCKKTEKRLVHAAPISFKKKTHLKTFLSCKYAALVLPIRAFTSASDPPCSSMILPRYVNVFTSSKSSPSIVIGLVHAVLYRRTLLFPLCILRPTAAEAAATLASAGMLSGPAALPLLICLMAMLISSIVGGPTLIGRSVGVASTLGGFSGAGRFKGSLKCSTHLFRCSSMLVITSPSLLFTGRSGLRRFPESFFVMSYCCLMFLSLAAFSAVVARSSTYLRLSVLMLFFTCLFTTVCSACALTFSALVRLVLIAAFLFLLS</sequence>
<evidence type="ECO:0000256" key="1">
    <source>
        <dbReference type="ARBA" id="ARBA00004370"/>
    </source>
</evidence>
<keyword evidence="6" id="KW-1185">Reference proteome</keyword>
<keyword evidence="2" id="KW-0812">Transmembrane</keyword>